<reference evidence="1" key="2">
    <citation type="submission" date="2019-10" db="EMBL/GenBank/DDBJ databases">
        <authorList>
            <consortium name="NCBI Pathogen Detection Project"/>
        </authorList>
    </citation>
    <scope>NUCLEOTIDE SEQUENCE</scope>
    <source>
        <strain evidence="1">12-6064</strain>
    </source>
</reference>
<name>A0A3V5LJW6_SALIN</name>
<evidence type="ECO:0000313" key="1">
    <source>
        <dbReference type="EMBL" id="HAA0862830.1"/>
    </source>
</evidence>
<gene>
    <name evidence="1" type="ORF">GDL02_21785</name>
</gene>
<comment type="caution">
    <text evidence="1">The sequence shown here is derived from an EMBL/GenBank/DDBJ whole genome shotgun (WGS) entry which is preliminary data.</text>
</comment>
<organism evidence="1">
    <name type="scientific">Salmonella infantis</name>
    <dbReference type="NCBI Taxonomy" id="595"/>
    <lineage>
        <taxon>Bacteria</taxon>
        <taxon>Pseudomonadati</taxon>
        <taxon>Pseudomonadota</taxon>
        <taxon>Gammaproteobacteria</taxon>
        <taxon>Enterobacterales</taxon>
        <taxon>Enterobacteriaceae</taxon>
        <taxon>Salmonella</taxon>
    </lineage>
</organism>
<accession>A0A3V5LJW6</accession>
<proteinExistence type="predicted"/>
<dbReference type="EMBL" id="DAAAKH010000080">
    <property type="protein sequence ID" value="HAA0862830.1"/>
    <property type="molecule type" value="Genomic_DNA"/>
</dbReference>
<dbReference type="AlphaFoldDB" id="A0A3V5LJW6"/>
<sequence>MNIKINDGITGEILVLNQTTFNNDVDTIQLRMTPEFLALIKRHCSGAIDVSISALLDYGINRIVDENLSISIQQIEKDIVIDSVKRDSNITPFTNVNYRASRKDTRSVFVRLSKGLKERLKEISKTKYTLSAVGIIKYSIDTLLKNNQCLIIKSEAVYEK</sequence>
<reference evidence="1" key="1">
    <citation type="journal article" date="2018" name="Genome Biol.">
        <title>SKESA: strategic k-mer extension for scrupulous assemblies.</title>
        <authorList>
            <person name="Souvorov A."/>
            <person name="Agarwala R."/>
            <person name="Lipman D.J."/>
        </authorList>
    </citation>
    <scope>NUCLEOTIDE SEQUENCE</scope>
    <source>
        <strain evidence="1">12-6064</strain>
    </source>
</reference>
<protein>
    <submittedName>
        <fullName evidence="1">Uncharacterized protein</fullName>
    </submittedName>
</protein>